<dbReference type="PANTHER" id="PTHR30069">
    <property type="entry name" value="TONB-DEPENDENT OUTER MEMBRANE RECEPTOR"/>
    <property type="match status" value="1"/>
</dbReference>
<keyword evidence="2 10" id="KW-0813">Transport</keyword>
<dbReference type="CDD" id="cd01347">
    <property type="entry name" value="ligand_gated_channel"/>
    <property type="match status" value="1"/>
</dbReference>
<evidence type="ECO:0000256" key="3">
    <source>
        <dbReference type="ARBA" id="ARBA00022452"/>
    </source>
</evidence>
<keyword evidence="16" id="KW-1185">Reference proteome</keyword>
<sequence>MKAPLRAAILAAFFSVPAISANADDTTTAPTPLDPVVVTATRTPTTAAETLAAVTVIDREEIKRAQATDVAELLRYTAGIDVARSGGPGTQTSVFIRGGESDHTLVLVDGVRVNPSTAGGAAVQNIAPEMIERIEIVKGPRSTLYGSDAIGGVINIITRAGGNSADVSVRGGSENTREVTGNVSYSDKGNSVSLYAQHTSTDGIPAFNTGGPDRAYRQSTINLKGGTHVGAVELSGRVWNTQGNSQYMGYCGFVVCPKSQDFHNQVIEGNAAFKPTSNWDSTLSLSRMTDDIEQTASTAFVRTTRPQADWHNVLSLGQANRFSFGLTAAHENAESLSFDSSENLYTAFVQDEFNAGAHHALIAGSFGHYGSFGNRASWNAEYGYDLFKSTRLIAAAGSGFHAPTADDRFGFGGNTELKPEEALNYELGLKQSIGKYQTLDLRVFRTDVKNLISVECISDCADWMLAVYQAVNVNRYRNEGVELSYNIAVAEWSGRITAISQNPIDRVTGATLLRRAKQSITGQITRHFGKHYLAIDASGTGETRDFGGVKVGGYGLLAVSGGYDINNHLSLQARVNNVLGKDYETVYGYNQPGTNGYLTLRFAF</sequence>
<feature type="signal peptide" evidence="12">
    <location>
        <begin position="1"/>
        <end position="23"/>
    </location>
</feature>
<keyword evidence="8 10" id="KW-0472">Membrane</keyword>
<keyword evidence="4 10" id="KW-0812">Transmembrane</keyword>
<dbReference type="SUPFAM" id="SSF56935">
    <property type="entry name" value="Porins"/>
    <property type="match status" value="1"/>
</dbReference>
<feature type="domain" description="TonB-dependent receptor plug" evidence="14">
    <location>
        <begin position="48"/>
        <end position="153"/>
    </location>
</feature>
<dbReference type="InterPro" id="IPR037066">
    <property type="entry name" value="Plug_dom_sf"/>
</dbReference>
<feature type="domain" description="TonB-dependent receptor-like beta-barrel" evidence="13">
    <location>
        <begin position="178"/>
        <end position="578"/>
    </location>
</feature>
<dbReference type="InterPro" id="IPR039426">
    <property type="entry name" value="TonB-dep_rcpt-like"/>
</dbReference>
<keyword evidence="9 10" id="KW-0998">Cell outer membrane</keyword>
<dbReference type="Gene3D" id="2.40.170.20">
    <property type="entry name" value="TonB-dependent receptor, beta-barrel domain"/>
    <property type="match status" value="1"/>
</dbReference>
<keyword evidence="7 11" id="KW-0798">TonB box</keyword>
<evidence type="ECO:0000259" key="14">
    <source>
        <dbReference type="Pfam" id="PF07715"/>
    </source>
</evidence>
<evidence type="ECO:0000313" key="15">
    <source>
        <dbReference type="EMBL" id="PTU31618.1"/>
    </source>
</evidence>
<reference evidence="15 16" key="1">
    <citation type="submission" date="2018-04" db="EMBL/GenBank/DDBJ databases">
        <title>Novel species isolated from glacier.</title>
        <authorList>
            <person name="Liu Q."/>
            <person name="Xin Y.-H."/>
        </authorList>
    </citation>
    <scope>NUCLEOTIDE SEQUENCE [LARGE SCALE GENOMIC DNA]</scope>
    <source>
        <strain evidence="15 16">GT1R17</strain>
    </source>
</reference>
<evidence type="ECO:0000256" key="10">
    <source>
        <dbReference type="PROSITE-ProRule" id="PRU01360"/>
    </source>
</evidence>
<evidence type="ECO:0000256" key="11">
    <source>
        <dbReference type="RuleBase" id="RU003357"/>
    </source>
</evidence>
<proteinExistence type="inferred from homology"/>
<evidence type="ECO:0000256" key="5">
    <source>
        <dbReference type="ARBA" id="ARBA00022729"/>
    </source>
</evidence>
<dbReference type="InterPro" id="IPR000531">
    <property type="entry name" value="Beta-barrel_TonB"/>
</dbReference>
<dbReference type="InterPro" id="IPR036942">
    <property type="entry name" value="Beta-barrel_TonB_sf"/>
</dbReference>
<dbReference type="GO" id="GO:0006811">
    <property type="term" value="P:monoatomic ion transport"/>
    <property type="evidence" value="ECO:0007669"/>
    <property type="project" value="UniProtKB-KW"/>
</dbReference>
<protein>
    <recommendedName>
        <fullName evidence="17">TonB-dependent receptor</fullName>
    </recommendedName>
</protein>
<dbReference type="GO" id="GO:0015889">
    <property type="term" value="P:cobalamin transport"/>
    <property type="evidence" value="ECO:0007669"/>
    <property type="project" value="TreeGrafter"/>
</dbReference>
<evidence type="ECO:0000256" key="1">
    <source>
        <dbReference type="ARBA" id="ARBA00004571"/>
    </source>
</evidence>
<feature type="chain" id="PRO_5015762963" description="TonB-dependent receptor" evidence="12">
    <location>
        <begin position="24"/>
        <end position="604"/>
    </location>
</feature>
<evidence type="ECO:0008006" key="17">
    <source>
        <dbReference type="Google" id="ProtNLM"/>
    </source>
</evidence>
<evidence type="ECO:0000256" key="2">
    <source>
        <dbReference type="ARBA" id="ARBA00022448"/>
    </source>
</evidence>
<comment type="caution">
    <text evidence="15">The sequence shown here is derived from an EMBL/GenBank/DDBJ whole genome shotgun (WGS) entry which is preliminary data.</text>
</comment>
<accession>A0A2T5MGA6</accession>
<gene>
    <name evidence="15" type="ORF">CJD38_09885</name>
</gene>
<evidence type="ECO:0000256" key="9">
    <source>
        <dbReference type="ARBA" id="ARBA00023237"/>
    </source>
</evidence>
<dbReference type="Pfam" id="PF07715">
    <property type="entry name" value="Plug"/>
    <property type="match status" value="1"/>
</dbReference>
<dbReference type="Gene3D" id="2.170.130.10">
    <property type="entry name" value="TonB-dependent receptor, plug domain"/>
    <property type="match status" value="1"/>
</dbReference>
<organism evidence="15 16">
    <name type="scientific">Stenotrophobium rhamnosiphilum</name>
    <dbReference type="NCBI Taxonomy" id="2029166"/>
    <lineage>
        <taxon>Bacteria</taxon>
        <taxon>Pseudomonadati</taxon>
        <taxon>Pseudomonadota</taxon>
        <taxon>Gammaproteobacteria</taxon>
        <taxon>Nevskiales</taxon>
        <taxon>Nevskiaceae</taxon>
        <taxon>Stenotrophobium</taxon>
    </lineage>
</organism>
<evidence type="ECO:0000256" key="8">
    <source>
        <dbReference type="ARBA" id="ARBA00023136"/>
    </source>
</evidence>
<comment type="similarity">
    <text evidence="10 11">Belongs to the TonB-dependent receptor family.</text>
</comment>
<keyword evidence="3 10" id="KW-1134">Transmembrane beta strand</keyword>
<dbReference type="OrthoDB" id="9764669at2"/>
<dbReference type="EMBL" id="QANS01000003">
    <property type="protein sequence ID" value="PTU31618.1"/>
    <property type="molecule type" value="Genomic_DNA"/>
</dbReference>
<evidence type="ECO:0000313" key="16">
    <source>
        <dbReference type="Proteomes" id="UP000244248"/>
    </source>
</evidence>
<evidence type="ECO:0000256" key="4">
    <source>
        <dbReference type="ARBA" id="ARBA00022692"/>
    </source>
</evidence>
<name>A0A2T5MGA6_9GAMM</name>
<evidence type="ECO:0000256" key="6">
    <source>
        <dbReference type="ARBA" id="ARBA00023065"/>
    </source>
</evidence>
<dbReference type="RefSeq" id="WP_107940164.1">
    <property type="nucleotide sequence ID" value="NZ_QANS01000003.1"/>
</dbReference>
<keyword evidence="6" id="KW-0406">Ion transport</keyword>
<dbReference type="AlphaFoldDB" id="A0A2T5MGA6"/>
<dbReference type="GO" id="GO:0009279">
    <property type="term" value="C:cell outer membrane"/>
    <property type="evidence" value="ECO:0007669"/>
    <property type="project" value="UniProtKB-SubCell"/>
</dbReference>
<dbReference type="InterPro" id="IPR012910">
    <property type="entry name" value="Plug_dom"/>
</dbReference>
<evidence type="ECO:0000256" key="7">
    <source>
        <dbReference type="ARBA" id="ARBA00023077"/>
    </source>
</evidence>
<dbReference type="PANTHER" id="PTHR30069:SF53">
    <property type="entry name" value="COLICIN I RECEPTOR-RELATED"/>
    <property type="match status" value="1"/>
</dbReference>
<dbReference type="Proteomes" id="UP000244248">
    <property type="component" value="Unassembled WGS sequence"/>
</dbReference>
<dbReference type="Pfam" id="PF00593">
    <property type="entry name" value="TonB_dep_Rec_b-barrel"/>
    <property type="match status" value="1"/>
</dbReference>
<evidence type="ECO:0000259" key="13">
    <source>
        <dbReference type="Pfam" id="PF00593"/>
    </source>
</evidence>
<keyword evidence="5 12" id="KW-0732">Signal</keyword>
<evidence type="ECO:0000256" key="12">
    <source>
        <dbReference type="SAM" id="SignalP"/>
    </source>
</evidence>
<dbReference type="PROSITE" id="PS52016">
    <property type="entry name" value="TONB_DEPENDENT_REC_3"/>
    <property type="match status" value="1"/>
</dbReference>
<comment type="subcellular location">
    <subcellularLocation>
        <location evidence="1 10">Cell outer membrane</location>
        <topology evidence="1 10">Multi-pass membrane protein</topology>
    </subcellularLocation>
</comment>